<dbReference type="Gene3D" id="2.40.33.20">
    <property type="entry name" value="PK beta-barrel domain-like"/>
    <property type="match status" value="1"/>
</dbReference>
<proteinExistence type="predicted"/>
<dbReference type="KEGG" id="kim:G3T16_15245"/>
<evidence type="ECO:0000259" key="1">
    <source>
        <dbReference type="PROSITE" id="PS51340"/>
    </source>
</evidence>
<dbReference type="EMBL" id="CP048711">
    <property type="protein sequence ID" value="QIB66550.1"/>
    <property type="molecule type" value="Genomic_DNA"/>
</dbReference>
<evidence type="ECO:0000313" key="2">
    <source>
        <dbReference type="EMBL" id="QIB66550.1"/>
    </source>
</evidence>
<dbReference type="GO" id="GO:0030170">
    <property type="term" value="F:pyridoxal phosphate binding"/>
    <property type="evidence" value="ECO:0007669"/>
    <property type="project" value="InterPro"/>
</dbReference>
<dbReference type="Pfam" id="PF03473">
    <property type="entry name" value="MOSC"/>
    <property type="match status" value="1"/>
</dbReference>
<dbReference type="PANTHER" id="PTHR36930">
    <property type="entry name" value="METAL-SULFUR CLUSTER BIOSYNTHESIS PROTEINS YUAD-RELATED"/>
    <property type="match status" value="1"/>
</dbReference>
<dbReference type="SUPFAM" id="SSF50800">
    <property type="entry name" value="PK beta-barrel domain-like"/>
    <property type="match status" value="1"/>
</dbReference>
<dbReference type="Pfam" id="PF03476">
    <property type="entry name" value="MOSC_N"/>
    <property type="match status" value="1"/>
</dbReference>
<feature type="domain" description="MOSC" evidence="1">
    <location>
        <begin position="145"/>
        <end position="293"/>
    </location>
</feature>
<dbReference type="GO" id="GO:0030151">
    <property type="term" value="F:molybdenum ion binding"/>
    <property type="evidence" value="ECO:0007669"/>
    <property type="project" value="InterPro"/>
</dbReference>
<dbReference type="RefSeq" id="WP_163495984.1">
    <property type="nucleotide sequence ID" value="NZ_CP048711.1"/>
</dbReference>
<reference evidence="2 3" key="1">
    <citation type="submission" date="2020-02" db="EMBL/GenBank/DDBJ databases">
        <title>Genome sequencing for Kineobactrum sp. M2.</title>
        <authorList>
            <person name="Park S.-J."/>
        </authorList>
    </citation>
    <scope>NUCLEOTIDE SEQUENCE [LARGE SCALE GENOMIC DNA]</scope>
    <source>
        <strain evidence="2 3">M2</strain>
    </source>
</reference>
<accession>A0A6C0U305</accession>
<dbReference type="Proteomes" id="UP000477680">
    <property type="component" value="Chromosome"/>
</dbReference>
<organism evidence="2 3">
    <name type="scientific">Kineobactrum salinum</name>
    <dbReference type="NCBI Taxonomy" id="2708301"/>
    <lineage>
        <taxon>Bacteria</taxon>
        <taxon>Pseudomonadati</taxon>
        <taxon>Pseudomonadota</taxon>
        <taxon>Gammaproteobacteria</taxon>
        <taxon>Cellvibrionales</taxon>
        <taxon>Halieaceae</taxon>
        <taxon>Kineobactrum</taxon>
    </lineage>
</organism>
<gene>
    <name evidence="2" type="ORF">G3T16_15245</name>
</gene>
<protein>
    <submittedName>
        <fullName evidence="2">MOSC domain-containing protein</fullName>
    </submittedName>
</protein>
<dbReference type="PROSITE" id="PS51340">
    <property type="entry name" value="MOSC"/>
    <property type="match status" value="1"/>
</dbReference>
<dbReference type="PANTHER" id="PTHR36930:SF1">
    <property type="entry name" value="MOSC DOMAIN-CONTAINING PROTEIN"/>
    <property type="match status" value="1"/>
</dbReference>
<name>A0A6C0U305_9GAMM</name>
<dbReference type="AlphaFoldDB" id="A0A6C0U305"/>
<dbReference type="InterPro" id="IPR052716">
    <property type="entry name" value="MOSC_domain"/>
</dbReference>
<keyword evidence="3" id="KW-1185">Reference proteome</keyword>
<dbReference type="InterPro" id="IPR005303">
    <property type="entry name" value="MOCOS_middle"/>
</dbReference>
<sequence length="295" mass="32224">MRIAIVKELWRYPVKSCGGESLNSALIGAGGVCGDRHWSVYDPIAPIIRSAKQWPRLLELRAEYLAPSSLEDYGNAVAPVRLTAHDGSVYESSDSTACDDWLSHWLGTPAQLKPRAPLSDSAFYALPNARTEQQIARELGLDPNEPLPHFAAFDEDVAAALQFNATPPGFLYDAFPVHVLTTDSLQFLENACRLDADVRRFRPNILLEMISPSCATTEQGWVGATLKIGGVALQVNSPTSRCSMPGRAQPGFDLREEKGLPRAMAEHVDRNLGVNVRVIEPGTIKVGDPVQLLQP</sequence>
<dbReference type="InterPro" id="IPR005302">
    <property type="entry name" value="MoCF_Sase_C"/>
</dbReference>
<dbReference type="GO" id="GO:0003824">
    <property type="term" value="F:catalytic activity"/>
    <property type="evidence" value="ECO:0007669"/>
    <property type="project" value="InterPro"/>
</dbReference>
<dbReference type="InterPro" id="IPR011037">
    <property type="entry name" value="Pyrv_Knase-like_insert_dom_sf"/>
</dbReference>
<evidence type="ECO:0000313" key="3">
    <source>
        <dbReference type="Proteomes" id="UP000477680"/>
    </source>
</evidence>